<dbReference type="RefSeq" id="WP_008843124.1">
    <property type="nucleotide sequence ID" value="NZ_BAEN01000017.1"/>
</dbReference>
<protein>
    <recommendedName>
        <fullName evidence="3">Lipoprotein</fullName>
    </recommendedName>
</protein>
<gene>
    <name evidence="1" type="ORF">GLIP_0658</name>
</gene>
<dbReference type="Proteomes" id="UP000006334">
    <property type="component" value="Unassembled WGS sequence"/>
</dbReference>
<evidence type="ECO:0000313" key="2">
    <source>
        <dbReference type="Proteomes" id="UP000006334"/>
    </source>
</evidence>
<name>K6WXY7_9ALTE</name>
<dbReference type="OrthoDB" id="6388900at2"/>
<evidence type="ECO:0000313" key="1">
    <source>
        <dbReference type="EMBL" id="GAC13304.1"/>
    </source>
</evidence>
<dbReference type="STRING" id="1127673.GLIP_0658"/>
<accession>K6WXY7</accession>
<sequence length="119" mass="12870">MKKLSSLILLGILLQGCTSIDQPVASRALVDHDYAIQTAPVSAEQQTILSQTYHANTVQLDGKPAILGKPFFAASGRTCRKVQFIVDGQRVFCKTTEGDWYPIVPVLASYSEAVTGGEQ</sequence>
<evidence type="ECO:0008006" key="3">
    <source>
        <dbReference type="Google" id="ProtNLM"/>
    </source>
</evidence>
<dbReference type="AlphaFoldDB" id="K6WXY7"/>
<dbReference type="PROSITE" id="PS51257">
    <property type="entry name" value="PROKAR_LIPOPROTEIN"/>
    <property type="match status" value="1"/>
</dbReference>
<comment type="caution">
    <text evidence="1">The sequence shown here is derived from an EMBL/GenBank/DDBJ whole genome shotgun (WGS) entry which is preliminary data.</text>
</comment>
<reference evidence="1 2" key="1">
    <citation type="journal article" date="2017" name="Antonie Van Leeuwenhoek">
        <title>Rhizobium rhizosphaerae sp. nov., a novel species isolated from rice rhizosphere.</title>
        <authorList>
            <person name="Zhao J.J."/>
            <person name="Zhang J."/>
            <person name="Zhang R.J."/>
            <person name="Zhang C.W."/>
            <person name="Yin H.Q."/>
            <person name="Zhang X.X."/>
        </authorList>
    </citation>
    <scope>NUCLEOTIDE SEQUENCE [LARGE SCALE GENOMIC DNA]</scope>
    <source>
        <strain evidence="1 2">E3</strain>
    </source>
</reference>
<dbReference type="eggNOG" id="ENOG502ZQ20">
    <property type="taxonomic scope" value="Bacteria"/>
</dbReference>
<organism evidence="1 2">
    <name type="scientific">Aliiglaciecola lipolytica E3</name>
    <dbReference type="NCBI Taxonomy" id="1127673"/>
    <lineage>
        <taxon>Bacteria</taxon>
        <taxon>Pseudomonadati</taxon>
        <taxon>Pseudomonadota</taxon>
        <taxon>Gammaproteobacteria</taxon>
        <taxon>Alteromonadales</taxon>
        <taxon>Alteromonadaceae</taxon>
        <taxon>Aliiglaciecola</taxon>
    </lineage>
</organism>
<dbReference type="EMBL" id="BAEN01000017">
    <property type="protein sequence ID" value="GAC13304.1"/>
    <property type="molecule type" value="Genomic_DNA"/>
</dbReference>
<proteinExistence type="predicted"/>
<keyword evidence="2" id="KW-1185">Reference proteome</keyword>